<dbReference type="GO" id="GO:0000139">
    <property type="term" value="C:Golgi membrane"/>
    <property type="evidence" value="ECO:0007669"/>
    <property type="project" value="UniProtKB-SubCell"/>
</dbReference>
<keyword evidence="5" id="KW-1133">Transmembrane helix</keyword>
<feature type="transmembrane region" description="Helical" evidence="5">
    <location>
        <begin position="457"/>
        <end position="476"/>
    </location>
</feature>
<evidence type="ECO:0000313" key="7">
    <source>
        <dbReference type="EMBL" id="KAI3428136.1"/>
    </source>
</evidence>
<evidence type="ECO:0000256" key="2">
    <source>
        <dbReference type="ARBA" id="ARBA00004395"/>
    </source>
</evidence>
<keyword evidence="5" id="KW-0472">Membrane</keyword>
<feature type="region of interest" description="Disordered" evidence="4">
    <location>
        <begin position="257"/>
        <end position="283"/>
    </location>
</feature>
<dbReference type="PANTHER" id="PTHR45657">
    <property type="entry name" value="CRAL-TRIO DOMAIN-CONTAINING PROTEIN YKL091C-RELATED"/>
    <property type="match status" value="1"/>
</dbReference>
<dbReference type="PANTHER" id="PTHR45657:SF1">
    <property type="entry name" value="CRAL-TRIO DOMAIN-CONTAINING PROTEIN YKL091C-RELATED"/>
    <property type="match status" value="1"/>
</dbReference>
<keyword evidence="5" id="KW-0812">Transmembrane</keyword>
<reference evidence="7" key="2">
    <citation type="submission" date="2020-11" db="EMBL/GenBank/DDBJ databases">
        <authorList>
            <person name="Cecchin M."/>
            <person name="Marcolungo L."/>
            <person name="Rossato M."/>
            <person name="Girolomoni L."/>
            <person name="Cosentino E."/>
            <person name="Cuine S."/>
            <person name="Li-Beisson Y."/>
            <person name="Delledonne M."/>
            <person name="Ballottari M."/>
        </authorList>
    </citation>
    <scope>NUCLEOTIDE SEQUENCE</scope>
    <source>
        <strain evidence="7">211/11P</strain>
        <tissue evidence="7">Whole cell</tissue>
    </source>
</reference>
<dbReference type="CDD" id="cd00170">
    <property type="entry name" value="SEC14"/>
    <property type="match status" value="1"/>
</dbReference>
<dbReference type="SMART" id="SM00516">
    <property type="entry name" value="SEC14"/>
    <property type="match status" value="1"/>
</dbReference>
<keyword evidence="8" id="KW-1185">Reference proteome</keyword>
<dbReference type="GO" id="GO:0005886">
    <property type="term" value="C:plasma membrane"/>
    <property type="evidence" value="ECO:0007669"/>
    <property type="project" value="UniProtKB-SubCell"/>
</dbReference>
<dbReference type="InterPro" id="IPR036865">
    <property type="entry name" value="CRAL-TRIO_dom_sf"/>
</dbReference>
<comment type="similarity">
    <text evidence="3">Belongs to the SFH family.</text>
</comment>
<sequence>MVDQRPFLLLLSPDNLQLVTASDATDSGLTSSSLMQQTTLKPTGRTPRRHNVRPLALLHKLAHGHATPRGKGSGAGSTAGDSPTAPEAGDRDAAAGSEGLGEELEEGQLLTFSIALSQVADVECDEKRFKIVFCRQRPHKSTASNDEWKAVWKAMAFPVAFPYEGWKHRNFSVKGFMNRHYRDPFVSSVVLEADSPQASRARHMAAPVQEAAALHRAIEAAIGRLAHAVHWLSQDLPLDSKPVITLVTATVPDVGGGGGSCAPMQSGPRAGSEDGLGESCASPLSSPGLAAAAGVDLGNEHIICPFPRLQQPLDIPAVAPSSSGAAAELQVHVWLHSPLGPAVATISEAQLRQSAETSAPLCVTATAHSGRAQHDQQAASGAAGSANHLQVVLQFTALRCAPASRRLSTPPLLQPSGSAATSGSWTAMLAVLAVPLLAAWPQLLAGSAFPAIRVLQSVAFLVSCLAALAAIVVLQLKGRAPVPDASSQPAPVNPQAAAPAGWWRLVLLHADLVQETRQAGSAGAPPVQRVVSSSPAGLSRARSASLPLDGSALELPPAIQRLVLDSPHILTEDTAARFLLGLGHADKAYEALSKMVLWVESQGVADLVHQPQPRFEAIKKHYPQVFYSWSKVADCLLEVECTGQWRAAFDSLKALGVTDRELLRHQFFCMEYAFRVLDTRPLPQGKTVKIIDLAGLSMRDVSSAAFKWYLQVGGALLAVNYPQRLHKAFLLNAPVWSGVIWKVLAAVIPRGIRERLQLFTKKQGAEAARALLQWVPAEQLPEQYGGTSRVPLGESELELELLAYVRQLNRQQQQQQQQGLRQQQGVQPEQS</sequence>
<organism evidence="7 8">
    <name type="scientific">Chlorella vulgaris</name>
    <name type="common">Green alga</name>
    <dbReference type="NCBI Taxonomy" id="3077"/>
    <lineage>
        <taxon>Eukaryota</taxon>
        <taxon>Viridiplantae</taxon>
        <taxon>Chlorophyta</taxon>
        <taxon>core chlorophytes</taxon>
        <taxon>Trebouxiophyceae</taxon>
        <taxon>Chlorellales</taxon>
        <taxon>Chlorellaceae</taxon>
        <taxon>Chlorella clade</taxon>
        <taxon>Chlorella</taxon>
    </lineage>
</organism>
<protein>
    <recommendedName>
        <fullName evidence="6">CRAL-TRIO domain-containing protein</fullName>
    </recommendedName>
</protein>
<dbReference type="InterPro" id="IPR001251">
    <property type="entry name" value="CRAL-TRIO_dom"/>
</dbReference>
<comment type="caution">
    <text evidence="7">The sequence shown here is derived from an EMBL/GenBank/DDBJ whole genome shotgun (WGS) entry which is preliminary data.</text>
</comment>
<dbReference type="Proteomes" id="UP001055712">
    <property type="component" value="Unassembled WGS sequence"/>
</dbReference>
<dbReference type="PROSITE" id="PS50191">
    <property type="entry name" value="CRAL_TRIO"/>
    <property type="match status" value="1"/>
</dbReference>
<evidence type="ECO:0000259" key="6">
    <source>
        <dbReference type="PROSITE" id="PS50191"/>
    </source>
</evidence>
<gene>
    <name evidence="7" type="ORF">D9Q98_006519</name>
</gene>
<feature type="transmembrane region" description="Helical" evidence="5">
    <location>
        <begin position="425"/>
        <end position="445"/>
    </location>
</feature>
<name>A0A9D4TKF2_CHLVU</name>
<comment type="subcellular location">
    <subcellularLocation>
        <location evidence="1">Cell membrane</location>
        <topology evidence="1">Peripheral membrane protein</topology>
    </subcellularLocation>
    <subcellularLocation>
        <location evidence="2">Golgi apparatus membrane</location>
        <topology evidence="2">Peripheral membrane protein</topology>
    </subcellularLocation>
</comment>
<evidence type="ECO:0000256" key="1">
    <source>
        <dbReference type="ARBA" id="ARBA00004202"/>
    </source>
</evidence>
<dbReference type="AlphaFoldDB" id="A0A9D4TKF2"/>
<evidence type="ECO:0000256" key="3">
    <source>
        <dbReference type="ARBA" id="ARBA00038020"/>
    </source>
</evidence>
<accession>A0A9D4TKF2</accession>
<reference evidence="7" key="1">
    <citation type="journal article" date="2019" name="Plant J.">
        <title>Chlorella vulgaris genome assembly and annotation reveals the molecular basis for metabolic acclimation to high light conditions.</title>
        <authorList>
            <person name="Cecchin M."/>
            <person name="Marcolungo L."/>
            <person name="Rossato M."/>
            <person name="Girolomoni L."/>
            <person name="Cosentino E."/>
            <person name="Cuine S."/>
            <person name="Li-Beisson Y."/>
            <person name="Delledonne M."/>
            <person name="Ballottari M."/>
        </authorList>
    </citation>
    <scope>NUCLEOTIDE SEQUENCE</scope>
    <source>
        <strain evidence="7">211/11P</strain>
    </source>
</reference>
<feature type="domain" description="CRAL-TRIO" evidence="6">
    <location>
        <begin position="614"/>
        <end position="792"/>
    </location>
</feature>
<dbReference type="SUPFAM" id="SSF52087">
    <property type="entry name" value="CRAL/TRIO domain"/>
    <property type="match status" value="1"/>
</dbReference>
<dbReference type="EMBL" id="SIDB01000009">
    <property type="protein sequence ID" value="KAI3428136.1"/>
    <property type="molecule type" value="Genomic_DNA"/>
</dbReference>
<feature type="compositionally biased region" description="Polar residues" evidence="4">
    <location>
        <begin position="24"/>
        <end position="41"/>
    </location>
</feature>
<dbReference type="OrthoDB" id="1434354at2759"/>
<evidence type="ECO:0000256" key="4">
    <source>
        <dbReference type="SAM" id="MobiDB-lite"/>
    </source>
</evidence>
<evidence type="ECO:0000313" key="8">
    <source>
        <dbReference type="Proteomes" id="UP001055712"/>
    </source>
</evidence>
<feature type="region of interest" description="Disordered" evidence="4">
    <location>
        <begin position="24"/>
        <end position="50"/>
    </location>
</feature>
<proteinExistence type="inferred from homology"/>
<dbReference type="Pfam" id="PF00650">
    <property type="entry name" value="CRAL_TRIO"/>
    <property type="match status" value="1"/>
</dbReference>
<dbReference type="InterPro" id="IPR051026">
    <property type="entry name" value="PI/PC_transfer"/>
</dbReference>
<evidence type="ECO:0000256" key="5">
    <source>
        <dbReference type="SAM" id="Phobius"/>
    </source>
</evidence>
<feature type="region of interest" description="Disordered" evidence="4">
    <location>
        <begin position="64"/>
        <end position="100"/>
    </location>
</feature>
<dbReference type="Gene3D" id="3.40.525.10">
    <property type="entry name" value="CRAL-TRIO lipid binding domain"/>
    <property type="match status" value="1"/>
</dbReference>